<dbReference type="Proteomes" id="UP000286003">
    <property type="component" value="Unassembled WGS sequence"/>
</dbReference>
<comment type="caution">
    <text evidence="1">The sequence shown here is derived from an EMBL/GenBank/DDBJ whole genome shotgun (WGS) entry which is preliminary data.</text>
</comment>
<gene>
    <name evidence="1" type="ORF">DWX27_12595</name>
    <name evidence="2" type="ORF">DWZ32_06450</name>
</gene>
<name>A0AAQ0LN13_9BACE</name>
<dbReference type="EMBL" id="QRQM01000006">
    <property type="protein sequence ID" value="RHN08227.1"/>
    <property type="molecule type" value="Genomic_DNA"/>
</dbReference>
<evidence type="ECO:0000313" key="2">
    <source>
        <dbReference type="EMBL" id="RHN08227.1"/>
    </source>
</evidence>
<dbReference type="Proteomes" id="UP000284772">
    <property type="component" value="Unassembled WGS sequence"/>
</dbReference>
<evidence type="ECO:0000313" key="1">
    <source>
        <dbReference type="EMBL" id="RGT51282.1"/>
    </source>
</evidence>
<sequence length="249" mass="28278">MKNILFILSLVIWCGCSDEIPFDTGRAEDMVATRAANLDEYSFEIYGGALSAYYQYDCKGNWEKVMPAIVSFHRGDNNSIEPIIPQVLTKPVWIDSIAHKATMYNGMFAVYVYMQNNISSKERSGDIVWQQPESNKILSIKIIQEAGNNHIMIAVRESYKNHPVFTATTTYPVKKDISCRIPYEAYNDGGKYDGNASITIPKGETKGTYEMDYNGSPLVDYHGDIKGYKLYEGTTTGDDIYTYSFVRYW</sequence>
<evidence type="ECO:0000313" key="3">
    <source>
        <dbReference type="Proteomes" id="UP000284772"/>
    </source>
</evidence>
<accession>A0AAQ0LN13</accession>
<proteinExistence type="predicted"/>
<dbReference type="EMBL" id="QRWT01000012">
    <property type="protein sequence ID" value="RGT51282.1"/>
    <property type="molecule type" value="Genomic_DNA"/>
</dbReference>
<organism evidence="1 3">
    <name type="scientific">Bacteroides intestinalis</name>
    <dbReference type="NCBI Taxonomy" id="329854"/>
    <lineage>
        <taxon>Bacteria</taxon>
        <taxon>Pseudomonadati</taxon>
        <taxon>Bacteroidota</taxon>
        <taxon>Bacteroidia</taxon>
        <taxon>Bacteroidales</taxon>
        <taxon>Bacteroidaceae</taxon>
        <taxon>Bacteroides</taxon>
    </lineage>
</organism>
<dbReference type="PROSITE" id="PS51257">
    <property type="entry name" value="PROKAR_LIPOPROTEIN"/>
    <property type="match status" value="1"/>
</dbReference>
<dbReference type="AlphaFoldDB" id="A0AAQ0LN13"/>
<protein>
    <submittedName>
        <fullName evidence="1">Uncharacterized protein</fullName>
    </submittedName>
</protein>
<reference evidence="3 4" key="1">
    <citation type="submission" date="2018-08" db="EMBL/GenBank/DDBJ databases">
        <title>A genome reference for cultivated species of the human gut microbiota.</title>
        <authorList>
            <person name="Zou Y."/>
            <person name="Xue W."/>
            <person name="Luo G."/>
        </authorList>
    </citation>
    <scope>NUCLEOTIDE SEQUENCE [LARGE SCALE GENOMIC DNA]</scope>
    <source>
        <strain evidence="1 3">AF19-10AC</strain>
        <strain evidence="2 4">AF31-23</strain>
    </source>
</reference>
<evidence type="ECO:0000313" key="4">
    <source>
        <dbReference type="Proteomes" id="UP000286003"/>
    </source>
</evidence>
<dbReference type="RefSeq" id="WP_044533504.1">
    <property type="nucleotide sequence ID" value="NZ_BAABZC010000003.1"/>
</dbReference>